<dbReference type="AlphaFoldDB" id="A0A498CM04"/>
<comment type="caution">
    <text evidence="1">The sequence shown here is derived from an EMBL/GenBank/DDBJ whole genome shotgun (WGS) entry which is preliminary data.</text>
</comment>
<dbReference type="EMBL" id="RCHT01000046">
    <property type="protein sequence ID" value="RLL07631.1"/>
    <property type="molecule type" value="Genomic_DNA"/>
</dbReference>
<evidence type="ECO:0000313" key="2">
    <source>
        <dbReference type="Proteomes" id="UP000276301"/>
    </source>
</evidence>
<organism evidence="1 2">
    <name type="scientific">Anaerotruncus massiliensis</name>
    <name type="common">ex Liu et al. 2021</name>
    <dbReference type="NCBI Taxonomy" id="2321404"/>
    <lineage>
        <taxon>Bacteria</taxon>
        <taxon>Bacillati</taxon>
        <taxon>Bacillota</taxon>
        <taxon>Clostridia</taxon>
        <taxon>Eubacteriales</taxon>
        <taxon>Oscillospiraceae</taxon>
        <taxon>Anaerotruncus</taxon>
    </lineage>
</organism>
<dbReference type="RefSeq" id="WP_101548571.1">
    <property type="nucleotide sequence ID" value="NZ_DBFNFR010000164.1"/>
</dbReference>
<gene>
    <name evidence="1" type="ORF">D4A47_13140</name>
</gene>
<reference evidence="1 2" key="1">
    <citation type="submission" date="2018-10" db="EMBL/GenBank/DDBJ databases">
        <title>Anaerotruncus faecis sp. nov., isolated from human feces.</title>
        <authorList>
            <person name="Wang Y.-J."/>
        </authorList>
    </citation>
    <scope>NUCLEOTIDE SEQUENCE [LARGE SCALE GENOMIC DNA]</scope>
    <source>
        <strain evidence="1 2">22A2-44</strain>
    </source>
</reference>
<accession>A0A498CM04</accession>
<keyword evidence="2" id="KW-1185">Reference proteome</keyword>
<sequence length="82" mass="9268">MEYQYADLSNRLKTEIKRLETQISRDTGRRVVLIAYEGGVQPTPVFGDVQESGSAELKRNVFGPGGRTPDDKLYGNITQWHI</sequence>
<protein>
    <submittedName>
        <fullName evidence="1">Uncharacterized protein</fullName>
    </submittedName>
</protein>
<evidence type="ECO:0000313" key="1">
    <source>
        <dbReference type="EMBL" id="RLL07631.1"/>
    </source>
</evidence>
<name>A0A498CM04_9FIRM</name>
<dbReference type="Proteomes" id="UP000276301">
    <property type="component" value="Unassembled WGS sequence"/>
</dbReference>
<proteinExistence type="predicted"/>